<evidence type="ECO:0000256" key="6">
    <source>
        <dbReference type="ARBA" id="ARBA00023274"/>
    </source>
</evidence>
<dbReference type="Pfam" id="PF01783">
    <property type="entry name" value="Ribosomal_L32p"/>
    <property type="match status" value="1"/>
</dbReference>
<reference evidence="8 9" key="1">
    <citation type="journal article" date="2018" name="Nat. Ecol. Evol.">
        <title>Pezizomycetes genomes reveal the molecular basis of ectomycorrhizal truffle lifestyle.</title>
        <authorList>
            <person name="Murat C."/>
            <person name="Payen T."/>
            <person name="Noel B."/>
            <person name="Kuo A."/>
            <person name="Morin E."/>
            <person name="Chen J."/>
            <person name="Kohler A."/>
            <person name="Krizsan K."/>
            <person name="Balestrini R."/>
            <person name="Da Silva C."/>
            <person name="Montanini B."/>
            <person name="Hainaut M."/>
            <person name="Levati E."/>
            <person name="Barry K.W."/>
            <person name="Belfiori B."/>
            <person name="Cichocki N."/>
            <person name="Clum A."/>
            <person name="Dockter R.B."/>
            <person name="Fauchery L."/>
            <person name="Guy J."/>
            <person name="Iotti M."/>
            <person name="Le Tacon F."/>
            <person name="Lindquist E.A."/>
            <person name="Lipzen A."/>
            <person name="Malagnac F."/>
            <person name="Mello A."/>
            <person name="Molinier V."/>
            <person name="Miyauchi S."/>
            <person name="Poulain J."/>
            <person name="Riccioni C."/>
            <person name="Rubini A."/>
            <person name="Sitrit Y."/>
            <person name="Splivallo R."/>
            <person name="Traeger S."/>
            <person name="Wang M."/>
            <person name="Zifcakova L."/>
            <person name="Wipf D."/>
            <person name="Zambonelli A."/>
            <person name="Paolocci F."/>
            <person name="Nowrousian M."/>
            <person name="Ottonello S."/>
            <person name="Baldrian P."/>
            <person name="Spatafora J.W."/>
            <person name="Henrissat B."/>
            <person name="Nagy L.G."/>
            <person name="Aury J.M."/>
            <person name="Wincker P."/>
            <person name="Grigoriev I.V."/>
            <person name="Bonfante P."/>
            <person name="Martin F.M."/>
        </authorList>
    </citation>
    <scope>NUCLEOTIDE SEQUENCE [LARGE SCALE GENOMIC DNA]</scope>
    <source>
        <strain evidence="8 9">ATCC MYA-4762</strain>
    </source>
</reference>
<keyword evidence="9" id="KW-1185">Reference proteome</keyword>
<dbReference type="EMBL" id="ML121529">
    <property type="protein sequence ID" value="RPB28562.1"/>
    <property type="molecule type" value="Genomic_DNA"/>
</dbReference>
<evidence type="ECO:0000313" key="9">
    <source>
        <dbReference type="Proteomes" id="UP000267821"/>
    </source>
</evidence>
<evidence type="ECO:0000256" key="5">
    <source>
        <dbReference type="ARBA" id="ARBA00023128"/>
    </source>
</evidence>
<evidence type="ECO:0000256" key="3">
    <source>
        <dbReference type="ARBA" id="ARBA00022946"/>
    </source>
</evidence>
<protein>
    <recommendedName>
        <fullName evidence="7">Large ribosomal subunit protein bL32m</fullName>
    </recommendedName>
</protein>
<dbReference type="SUPFAM" id="SSF57829">
    <property type="entry name" value="Zn-binding ribosomal proteins"/>
    <property type="match status" value="1"/>
</dbReference>
<dbReference type="GO" id="GO:0003735">
    <property type="term" value="F:structural constituent of ribosome"/>
    <property type="evidence" value="ECO:0007669"/>
    <property type="project" value="InterPro"/>
</dbReference>
<evidence type="ECO:0000256" key="2">
    <source>
        <dbReference type="ARBA" id="ARBA00008560"/>
    </source>
</evidence>
<keyword evidence="3" id="KW-0809">Transit peptide</keyword>
<dbReference type="Proteomes" id="UP000267821">
    <property type="component" value="Unassembled WGS sequence"/>
</dbReference>
<gene>
    <name evidence="8" type="ORF">L211DRAFT_833531</name>
</gene>
<evidence type="ECO:0000256" key="4">
    <source>
        <dbReference type="ARBA" id="ARBA00022980"/>
    </source>
</evidence>
<comment type="subcellular location">
    <subcellularLocation>
        <location evidence="1">Mitochondrion</location>
    </subcellularLocation>
</comment>
<keyword evidence="6" id="KW-0687">Ribonucleoprotein</keyword>
<organism evidence="8 9">
    <name type="scientific">Terfezia boudieri ATCC MYA-4762</name>
    <dbReference type="NCBI Taxonomy" id="1051890"/>
    <lineage>
        <taxon>Eukaryota</taxon>
        <taxon>Fungi</taxon>
        <taxon>Dikarya</taxon>
        <taxon>Ascomycota</taxon>
        <taxon>Pezizomycotina</taxon>
        <taxon>Pezizomycetes</taxon>
        <taxon>Pezizales</taxon>
        <taxon>Pezizaceae</taxon>
        <taxon>Terfezia</taxon>
    </lineage>
</organism>
<evidence type="ECO:0000256" key="1">
    <source>
        <dbReference type="ARBA" id="ARBA00004173"/>
    </source>
</evidence>
<dbReference type="STRING" id="1051890.A0A3N4M6F3"/>
<dbReference type="InterPro" id="IPR002677">
    <property type="entry name" value="Ribosomal_bL32"/>
</dbReference>
<dbReference type="InterPro" id="IPR011332">
    <property type="entry name" value="Ribosomal_zn-bd"/>
</dbReference>
<dbReference type="InParanoid" id="A0A3N4M6F3"/>
<sequence length="115" mass="12628">MAAALLPSARQGIFSTLRSALAVPAFVVPAITLNIPNILPGIWESILRAVPKKKPTYSKRRMRQLAGKALPTLINLNNCPGCGRVKRAHTLCEHCVNAIRSLWRKGNEEIMDSTI</sequence>
<dbReference type="OrthoDB" id="2014905at2759"/>
<dbReference type="PANTHER" id="PTHR21026">
    <property type="entry name" value="39S RIBOSOMAL PROTEIN L32, MITOCHONDRIAL"/>
    <property type="match status" value="1"/>
</dbReference>
<comment type="similarity">
    <text evidence="2">Belongs to the bacterial ribosomal protein bL32 family.</text>
</comment>
<dbReference type="GO" id="GO:0005762">
    <property type="term" value="C:mitochondrial large ribosomal subunit"/>
    <property type="evidence" value="ECO:0007669"/>
    <property type="project" value="TreeGrafter"/>
</dbReference>
<evidence type="ECO:0000313" key="8">
    <source>
        <dbReference type="EMBL" id="RPB28562.1"/>
    </source>
</evidence>
<dbReference type="NCBIfam" id="TIGR01031">
    <property type="entry name" value="rpmF_bact"/>
    <property type="match status" value="1"/>
</dbReference>
<evidence type="ECO:0000256" key="7">
    <source>
        <dbReference type="ARBA" id="ARBA00039935"/>
    </source>
</evidence>
<name>A0A3N4M6F3_9PEZI</name>
<dbReference type="PANTHER" id="PTHR21026:SF2">
    <property type="entry name" value="LARGE RIBOSOMAL SUBUNIT PROTEIN BL32M"/>
    <property type="match status" value="1"/>
</dbReference>
<accession>A0A3N4M6F3</accession>
<proteinExistence type="inferred from homology"/>
<dbReference type="AlphaFoldDB" id="A0A3N4M6F3"/>
<dbReference type="InterPro" id="IPR051991">
    <property type="entry name" value="Mitoribosomal_protein_bL32"/>
</dbReference>
<keyword evidence="4" id="KW-0689">Ribosomal protein</keyword>
<dbReference type="GO" id="GO:0006412">
    <property type="term" value="P:translation"/>
    <property type="evidence" value="ECO:0007669"/>
    <property type="project" value="InterPro"/>
</dbReference>
<keyword evidence="5" id="KW-0496">Mitochondrion</keyword>